<dbReference type="EMBL" id="CAJMWT010005794">
    <property type="protein sequence ID" value="CAE6509680.1"/>
    <property type="molecule type" value="Genomic_DNA"/>
</dbReference>
<dbReference type="GO" id="GO:0005506">
    <property type="term" value="F:iron ion binding"/>
    <property type="evidence" value="ECO:0007669"/>
    <property type="project" value="InterPro"/>
</dbReference>
<dbReference type="InterPro" id="IPR001128">
    <property type="entry name" value="Cyt_P450"/>
</dbReference>
<evidence type="ECO:0000256" key="5">
    <source>
        <dbReference type="ARBA" id="ARBA00023002"/>
    </source>
</evidence>
<keyword evidence="5" id="KW-0560">Oxidoreductase</keyword>
<dbReference type="Pfam" id="PF00067">
    <property type="entry name" value="p450"/>
    <property type="match status" value="1"/>
</dbReference>
<dbReference type="InterPro" id="IPR036396">
    <property type="entry name" value="Cyt_P450_sf"/>
</dbReference>
<dbReference type="AlphaFoldDB" id="A0A8H3D1P6"/>
<comment type="similarity">
    <text evidence="2">Belongs to the cytochrome P450 family.</text>
</comment>
<dbReference type="GO" id="GO:0016705">
    <property type="term" value="F:oxidoreductase activity, acting on paired donors, with incorporation or reduction of molecular oxygen"/>
    <property type="evidence" value="ECO:0007669"/>
    <property type="project" value="InterPro"/>
</dbReference>
<keyword evidence="3" id="KW-0349">Heme</keyword>
<accession>A0A8H3D1P6</accession>
<reference evidence="8" key="1">
    <citation type="submission" date="2021-01" db="EMBL/GenBank/DDBJ databases">
        <authorList>
            <person name="Kaushik A."/>
        </authorList>
    </citation>
    <scope>NUCLEOTIDE SEQUENCE</scope>
    <source>
        <strain evidence="8">AG2-2IIIB</strain>
    </source>
</reference>
<evidence type="ECO:0000256" key="2">
    <source>
        <dbReference type="ARBA" id="ARBA00010617"/>
    </source>
</evidence>
<organism evidence="8 9">
    <name type="scientific">Rhizoctonia solani</name>
    <dbReference type="NCBI Taxonomy" id="456999"/>
    <lineage>
        <taxon>Eukaryota</taxon>
        <taxon>Fungi</taxon>
        <taxon>Dikarya</taxon>
        <taxon>Basidiomycota</taxon>
        <taxon>Agaricomycotina</taxon>
        <taxon>Agaricomycetes</taxon>
        <taxon>Cantharellales</taxon>
        <taxon>Ceratobasidiaceae</taxon>
        <taxon>Rhizoctonia</taxon>
    </lineage>
</organism>
<evidence type="ECO:0000313" key="8">
    <source>
        <dbReference type="EMBL" id="CAE6509680.1"/>
    </source>
</evidence>
<keyword evidence="7" id="KW-0503">Monooxygenase</keyword>
<evidence type="ECO:0000256" key="7">
    <source>
        <dbReference type="ARBA" id="ARBA00023033"/>
    </source>
</evidence>
<dbReference type="PANTHER" id="PTHR46300">
    <property type="entry name" value="P450, PUTATIVE (EUROFUNG)-RELATED-RELATED"/>
    <property type="match status" value="1"/>
</dbReference>
<evidence type="ECO:0000256" key="6">
    <source>
        <dbReference type="ARBA" id="ARBA00023004"/>
    </source>
</evidence>
<evidence type="ECO:0000313" key="9">
    <source>
        <dbReference type="Proteomes" id="UP000663843"/>
    </source>
</evidence>
<comment type="cofactor">
    <cofactor evidence="1">
        <name>heme</name>
        <dbReference type="ChEBI" id="CHEBI:30413"/>
    </cofactor>
</comment>
<dbReference type="InterPro" id="IPR050364">
    <property type="entry name" value="Cytochrome_P450_fung"/>
</dbReference>
<dbReference type="Gene3D" id="1.10.630.10">
    <property type="entry name" value="Cytochrome P450"/>
    <property type="match status" value="1"/>
</dbReference>
<gene>
    <name evidence="8" type="ORF">RDB_LOCUS150976</name>
</gene>
<evidence type="ECO:0000256" key="1">
    <source>
        <dbReference type="ARBA" id="ARBA00001971"/>
    </source>
</evidence>
<protein>
    <recommendedName>
        <fullName evidence="10">O-methylsterigmatocystin oxidoreductase</fullName>
    </recommendedName>
</protein>
<evidence type="ECO:0000256" key="3">
    <source>
        <dbReference type="ARBA" id="ARBA00022617"/>
    </source>
</evidence>
<sequence>MTLTNLDYTIATTTIVLFSLYLKYSKAHSRTSSLPLPPGPPRWPLIGSLLSLPAKSEPNWIWFARWANKTASDVIHLQVLGADTIVLNTREAAVELLEHRSNMYSDRPRMVMAGELVGWRKMVGMADYSDGAKIMRRYMHNSIGSKSSLDWQPQLEQEALRFLQKLLRSPENLISHIRQTAGATVVRLTYGYTPKDENDEYIKIAERAHGQFCSSNDSWDVYGRCVPVM</sequence>
<dbReference type="Proteomes" id="UP000663843">
    <property type="component" value="Unassembled WGS sequence"/>
</dbReference>
<keyword evidence="4" id="KW-0479">Metal-binding</keyword>
<evidence type="ECO:0008006" key="10">
    <source>
        <dbReference type="Google" id="ProtNLM"/>
    </source>
</evidence>
<dbReference type="GO" id="GO:0004497">
    <property type="term" value="F:monooxygenase activity"/>
    <property type="evidence" value="ECO:0007669"/>
    <property type="project" value="UniProtKB-KW"/>
</dbReference>
<dbReference type="SUPFAM" id="SSF48264">
    <property type="entry name" value="Cytochrome P450"/>
    <property type="match status" value="1"/>
</dbReference>
<proteinExistence type="inferred from homology"/>
<comment type="caution">
    <text evidence="8">The sequence shown here is derived from an EMBL/GenBank/DDBJ whole genome shotgun (WGS) entry which is preliminary data.</text>
</comment>
<dbReference type="PANTHER" id="PTHR46300:SF7">
    <property type="entry name" value="P450, PUTATIVE (EUROFUNG)-RELATED"/>
    <property type="match status" value="1"/>
</dbReference>
<dbReference type="GO" id="GO:0020037">
    <property type="term" value="F:heme binding"/>
    <property type="evidence" value="ECO:0007669"/>
    <property type="project" value="InterPro"/>
</dbReference>
<keyword evidence="6" id="KW-0408">Iron</keyword>
<evidence type="ECO:0000256" key="4">
    <source>
        <dbReference type="ARBA" id="ARBA00022723"/>
    </source>
</evidence>
<name>A0A8H3D1P6_9AGAM</name>